<comment type="similarity">
    <text evidence="7">Belongs to the class-V pyridoxal-phosphate-dependent aminotransferase family. PhnW subfamily.</text>
</comment>
<dbReference type="NCBIfam" id="TIGR03301">
    <property type="entry name" value="PhnW-AepZ"/>
    <property type="match status" value="1"/>
</dbReference>
<dbReference type="InterPro" id="IPR015424">
    <property type="entry name" value="PyrdxlP-dep_Trfase"/>
</dbReference>
<evidence type="ECO:0000256" key="4">
    <source>
        <dbReference type="ARBA" id="ARBA00022898"/>
    </source>
</evidence>
<evidence type="ECO:0000313" key="9">
    <source>
        <dbReference type="EMBL" id="QQB20210.1"/>
    </source>
</evidence>
<feature type="modified residue" description="N6-(pyridoxal phosphate)lysine" evidence="7">
    <location>
        <position position="204"/>
    </location>
</feature>
<dbReference type="InterPro" id="IPR000192">
    <property type="entry name" value="Aminotrans_V_dom"/>
</dbReference>
<name>A0A7T4DP06_AERJA</name>
<evidence type="ECO:0000259" key="8">
    <source>
        <dbReference type="Pfam" id="PF00266"/>
    </source>
</evidence>
<sequence>MTHIPAAPAAVDYLLLTPGPLSTTATVRAAMLQDSCTWDADYNQGVVEPIRRELVRLATGPEYESDYSAVLLQGSGSYVVESVLGSVIGSDECLLIINNGAYGARMGEMARCLGLRHHELDCGETTRPEPAAIEAMLVRHPEITHLAMVHCETTTGMLNPLDEVAALCQLHGIRLIIDAMSSFGGIPIDMGRLGIEFLISSANKCIQGVPGFGFVIARRAALAACAGRARSVSLDLHAQWQTMEQQGGKWRFTSPTHTVLAFAQALRELDEEGGIAARHKRYSENQRTLVTGMAALGFAPLLPEQWQSPIITAFYSPAHPDYRFADFYQRLKAQGFVIYPGKVSQADCFRIGNIGDVTPERVRCLLAAMASACYWQGDAR</sequence>
<keyword evidence="3 7" id="KW-0808">Transferase</keyword>
<dbReference type="Pfam" id="PF00266">
    <property type="entry name" value="Aminotran_5"/>
    <property type="match status" value="1"/>
</dbReference>
<comment type="catalytic activity">
    <reaction evidence="6 7">
        <text>(2-aminoethyl)phosphonate + pyruvate = phosphonoacetaldehyde + L-alanine</text>
        <dbReference type="Rhea" id="RHEA:17021"/>
        <dbReference type="ChEBI" id="CHEBI:15361"/>
        <dbReference type="ChEBI" id="CHEBI:57418"/>
        <dbReference type="ChEBI" id="CHEBI:57972"/>
        <dbReference type="ChEBI" id="CHEBI:58383"/>
        <dbReference type="EC" id="2.6.1.37"/>
    </reaction>
</comment>
<evidence type="ECO:0000256" key="7">
    <source>
        <dbReference type="HAMAP-Rule" id="MF_01376"/>
    </source>
</evidence>
<keyword evidence="4 7" id="KW-0663">Pyridoxal phosphate</keyword>
<dbReference type="EC" id="2.6.1.37" evidence="7"/>
<evidence type="ECO:0000256" key="5">
    <source>
        <dbReference type="ARBA" id="ARBA00023317"/>
    </source>
</evidence>
<dbReference type="PIRSF" id="PIRSF000524">
    <property type="entry name" value="SPT"/>
    <property type="match status" value="1"/>
</dbReference>
<organism evidence="9 10">
    <name type="scientific">Aeromonas jandaei</name>
    <dbReference type="NCBI Taxonomy" id="650"/>
    <lineage>
        <taxon>Bacteria</taxon>
        <taxon>Pseudomonadati</taxon>
        <taxon>Pseudomonadota</taxon>
        <taxon>Gammaproteobacteria</taxon>
        <taxon>Aeromonadales</taxon>
        <taxon>Aeromonadaceae</taxon>
        <taxon>Aeromonas</taxon>
    </lineage>
</organism>
<keyword evidence="5 7" id="KW-0670">Pyruvate</keyword>
<proteinExistence type="inferred from homology"/>
<dbReference type="GeneID" id="69549870"/>
<dbReference type="Proteomes" id="UP000595481">
    <property type="component" value="Chromosome"/>
</dbReference>
<dbReference type="InterPro" id="IPR024169">
    <property type="entry name" value="SP_NH2Trfase/AEP_transaminase"/>
</dbReference>
<dbReference type="SUPFAM" id="SSF53383">
    <property type="entry name" value="PLP-dependent transferases"/>
    <property type="match status" value="1"/>
</dbReference>
<dbReference type="Gene3D" id="3.90.1150.10">
    <property type="entry name" value="Aspartate Aminotransferase, domain 1"/>
    <property type="match status" value="1"/>
</dbReference>
<dbReference type="HAMAP" id="MF_01376">
    <property type="entry name" value="PhnW_aminotrans_5"/>
    <property type="match status" value="1"/>
</dbReference>
<keyword evidence="2 7" id="KW-0032">Aminotransferase</keyword>
<dbReference type="PANTHER" id="PTHR42778:SF1">
    <property type="entry name" value="2-AMINOETHYLPHOSPHONATE--PYRUVATE TRANSAMINASE"/>
    <property type="match status" value="1"/>
</dbReference>
<dbReference type="InterPro" id="IPR012703">
    <property type="entry name" value="NH2EtPonate_pyrv_transaminase"/>
</dbReference>
<feature type="domain" description="Aminotransferase class V" evidence="8">
    <location>
        <begin position="80"/>
        <end position="334"/>
    </location>
</feature>
<comment type="cofactor">
    <cofactor evidence="1 7">
        <name>pyridoxal 5'-phosphate</name>
        <dbReference type="ChEBI" id="CHEBI:597326"/>
    </cofactor>
</comment>
<evidence type="ECO:0000256" key="6">
    <source>
        <dbReference type="ARBA" id="ARBA00049460"/>
    </source>
</evidence>
<evidence type="ECO:0000256" key="1">
    <source>
        <dbReference type="ARBA" id="ARBA00001933"/>
    </source>
</evidence>
<accession>A0A7T4DP06</accession>
<evidence type="ECO:0000256" key="3">
    <source>
        <dbReference type="ARBA" id="ARBA00022679"/>
    </source>
</evidence>
<dbReference type="Gene3D" id="3.40.640.10">
    <property type="entry name" value="Type I PLP-dependent aspartate aminotransferase-like (Major domain)"/>
    <property type="match status" value="1"/>
</dbReference>
<protein>
    <recommendedName>
        <fullName evidence="7">2-aminoethylphosphonate--pyruvate transaminase</fullName>
        <ecNumber evidence="7">2.6.1.37</ecNumber>
    </recommendedName>
    <alternativeName>
        <fullName evidence="7">2-aminoethylphosphonate aminotransferase</fullName>
    </alternativeName>
    <alternativeName>
        <fullName evidence="7">AEP transaminase</fullName>
        <shortName evidence="7">AEPT</shortName>
    </alternativeName>
</protein>
<comment type="function">
    <text evidence="7">Involved in phosphonate degradation.</text>
</comment>
<keyword evidence="10" id="KW-1185">Reference proteome</keyword>
<dbReference type="NCBIfam" id="TIGR02326">
    <property type="entry name" value="transamin_PhnW"/>
    <property type="match status" value="1"/>
</dbReference>
<evidence type="ECO:0000256" key="2">
    <source>
        <dbReference type="ARBA" id="ARBA00022576"/>
    </source>
</evidence>
<evidence type="ECO:0000313" key="10">
    <source>
        <dbReference type="Proteomes" id="UP000595481"/>
    </source>
</evidence>
<dbReference type="EMBL" id="CP066092">
    <property type="protein sequence ID" value="QQB20210.1"/>
    <property type="molecule type" value="Genomic_DNA"/>
</dbReference>
<dbReference type="InterPro" id="IPR015421">
    <property type="entry name" value="PyrdxlP-dep_Trfase_major"/>
</dbReference>
<dbReference type="NCBIfam" id="NF010006">
    <property type="entry name" value="PRK13479.1"/>
    <property type="match status" value="1"/>
</dbReference>
<dbReference type="GO" id="GO:0047304">
    <property type="term" value="F:2-aminoethylphosphonate-pyruvate transaminase activity"/>
    <property type="evidence" value="ECO:0007669"/>
    <property type="project" value="UniProtKB-EC"/>
</dbReference>
<dbReference type="RefSeq" id="WP_042032084.1">
    <property type="nucleotide sequence ID" value="NZ_CAWMFX010000037.1"/>
</dbReference>
<dbReference type="InterPro" id="IPR015422">
    <property type="entry name" value="PyrdxlP-dep_Trfase_small"/>
</dbReference>
<dbReference type="PANTHER" id="PTHR42778">
    <property type="entry name" value="2-AMINOETHYLPHOSPHONATE--PYRUVATE TRANSAMINASE"/>
    <property type="match status" value="1"/>
</dbReference>
<comment type="subunit">
    <text evidence="7">Homodimer.</text>
</comment>
<gene>
    <name evidence="7 9" type="primary">phnW</name>
    <name evidence="9" type="ORF">I6H43_01260</name>
</gene>
<reference evidence="9 10" key="1">
    <citation type="submission" date="2020-12" db="EMBL/GenBank/DDBJ databases">
        <title>FDA dAtabase for Regulatory Grade micrObial Sequences (FDA-ARGOS): Supporting development and validation of Infectious Disease Dx tests.</title>
        <authorList>
            <person name="Sproer C."/>
            <person name="Gronow S."/>
            <person name="Severitt S."/>
            <person name="Schroder I."/>
            <person name="Tallon L."/>
            <person name="Sadzewicz L."/>
            <person name="Zhao X."/>
            <person name="Boylan J."/>
            <person name="Ott S."/>
            <person name="Bowen H."/>
            <person name="Vavikolanu K."/>
            <person name="Mehta A."/>
            <person name="Aluvathingal J."/>
            <person name="Nadendla S."/>
            <person name="Lowell S."/>
            <person name="Myers T."/>
            <person name="Yan Y."/>
            <person name="Sichtig H."/>
        </authorList>
    </citation>
    <scope>NUCLEOTIDE SEQUENCE [LARGE SCALE GENOMIC DNA]</scope>
    <source>
        <strain evidence="9 10">FDAARGOS_986</strain>
    </source>
</reference>